<sequence>MPGQGLPPVNPFAFWTNLFQNAPQFPGFGGGFAQQAPQHQQAPHAQQHAQHAPFQQDLPQQAPPQDDAQQQANPMAAMFDVFTSTVRDLKSELSNIKEKIETSVHDAISGSFEHKKRKADKFKNEAAKKNYIPLEESHIRFSAIKEAVTEAKESGIGMAPEQVDKMDDILDEGLSILQDRMHFYEIAEAETWDVAKKMDEHDFLLDLPDDVKTKLKKAKKEVKSEVKDKSIKKKRNSFGFGQFRGRKGGFSKGFQGGFQQGGFQGRGFQQAGQGAELESLHRLADLTEAAEFEGFRSAKSAKPPSTSGQPSVPRLLPLLANPLLQD</sequence>
<name>A0A1Y1HJE3_KLENI</name>
<evidence type="ECO:0000313" key="2">
    <source>
        <dbReference type="EMBL" id="GAQ78654.1"/>
    </source>
</evidence>
<organism evidence="2 3">
    <name type="scientific">Klebsormidium nitens</name>
    <name type="common">Green alga</name>
    <name type="synonym">Ulothrix nitens</name>
    <dbReference type="NCBI Taxonomy" id="105231"/>
    <lineage>
        <taxon>Eukaryota</taxon>
        <taxon>Viridiplantae</taxon>
        <taxon>Streptophyta</taxon>
        <taxon>Klebsormidiophyceae</taxon>
        <taxon>Klebsormidiales</taxon>
        <taxon>Klebsormidiaceae</taxon>
        <taxon>Klebsormidium</taxon>
    </lineage>
</organism>
<feature type="compositionally biased region" description="Low complexity" evidence="1">
    <location>
        <begin position="33"/>
        <end position="71"/>
    </location>
</feature>
<feature type="region of interest" description="Disordered" evidence="1">
    <location>
        <begin position="26"/>
        <end position="71"/>
    </location>
</feature>
<dbReference type="AlphaFoldDB" id="A0A1Y1HJE3"/>
<dbReference type="Proteomes" id="UP000054558">
    <property type="component" value="Unassembled WGS sequence"/>
</dbReference>
<feature type="compositionally biased region" description="Low complexity" evidence="1">
    <location>
        <begin position="313"/>
        <end position="326"/>
    </location>
</feature>
<keyword evidence="3" id="KW-1185">Reference proteome</keyword>
<proteinExistence type="predicted"/>
<gene>
    <name evidence="2" type="ORF">KFL_000160550</name>
</gene>
<protein>
    <submittedName>
        <fullName evidence="2">Uncharacterized protein</fullName>
    </submittedName>
</protein>
<evidence type="ECO:0000313" key="3">
    <source>
        <dbReference type="Proteomes" id="UP000054558"/>
    </source>
</evidence>
<dbReference type="EMBL" id="DF236965">
    <property type="protein sequence ID" value="GAQ78654.1"/>
    <property type="molecule type" value="Genomic_DNA"/>
</dbReference>
<feature type="region of interest" description="Disordered" evidence="1">
    <location>
        <begin position="294"/>
        <end position="326"/>
    </location>
</feature>
<accession>A0A1Y1HJE3</accession>
<reference evidence="2 3" key="1">
    <citation type="journal article" date="2014" name="Nat. Commun.">
        <title>Klebsormidium flaccidum genome reveals primary factors for plant terrestrial adaptation.</title>
        <authorList>
            <person name="Hori K."/>
            <person name="Maruyama F."/>
            <person name="Fujisawa T."/>
            <person name="Togashi T."/>
            <person name="Yamamoto N."/>
            <person name="Seo M."/>
            <person name="Sato S."/>
            <person name="Yamada T."/>
            <person name="Mori H."/>
            <person name="Tajima N."/>
            <person name="Moriyama T."/>
            <person name="Ikeuchi M."/>
            <person name="Watanabe M."/>
            <person name="Wada H."/>
            <person name="Kobayashi K."/>
            <person name="Saito M."/>
            <person name="Masuda T."/>
            <person name="Sasaki-Sekimoto Y."/>
            <person name="Mashiguchi K."/>
            <person name="Awai K."/>
            <person name="Shimojima M."/>
            <person name="Masuda S."/>
            <person name="Iwai M."/>
            <person name="Nobusawa T."/>
            <person name="Narise T."/>
            <person name="Kondo S."/>
            <person name="Saito H."/>
            <person name="Sato R."/>
            <person name="Murakawa M."/>
            <person name="Ihara Y."/>
            <person name="Oshima-Yamada Y."/>
            <person name="Ohtaka K."/>
            <person name="Satoh M."/>
            <person name="Sonobe K."/>
            <person name="Ishii M."/>
            <person name="Ohtani R."/>
            <person name="Kanamori-Sato M."/>
            <person name="Honoki R."/>
            <person name="Miyazaki D."/>
            <person name="Mochizuki H."/>
            <person name="Umetsu J."/>
            <person name="Higashi K."/>
            <person name="Shibata D."/>
            <person name="Kamiya Y."/>
            <person name="Sato N."/>
            <person name="Nakamura Y."/>
            <person name="Tabata S."/>
            <person name="Ida S."/>
            <person name="Kurokawa K."/>
            <person name="Ohta H."/>
        </authorList>
    </citation>
    <scope>NUCLEOTIDE SEQUENCE [LARGE SCALE GENOMIC DNA]</scope>
    <source>
        <strain evidence="2 3">NIES-2285</strain>
    </source>
</reference>
<evidence type="ECO:0000256" key="1">
    <source>
        <dbReference type="SAM" id="MobiDB-lite"/>
    </source>
</evidence>